<dbReference type="Proteomes" id="UP000237271">
    <property type="component" value="Unassembled WGS sequence"/>
</dbReference>
<sequence length="240" mass="26675">MENVTKAVEKNIDAVLPDKFGAILDDWTHGTEYYMALYACFELNGVRRCPLRSLAPIINGPDDSLNAESHVAALAAFLPFFAIAYTWRSEIELADVESVSKKLQTEDLTLLDARDLLDGLMEIQPSFNNYLVAPRADIVHSPDFESGAVKVLGGQSKRLSRAERTALQPFLKAEKAAEEATGEAEPTKIGFADRILKSASVARMVLRYERNRLTPLSLEMILFLKMNESYWDVTTVGACI</sequence>
<organism evidence="1 2">
    <name type="scientific">Phytophthora palmivora</name>
    <dbReference type="NCBI Taxonomy" id="4796"/>
    <lineage>
        <taxon>Eukaryota</taxon>
        <taxon>Sar</taxon>
        <taxon>Stramenopiles</taxon>
        <taxon>Oomycota</taxon>
        <taxon>Peronosporomycetes</taxon>
        <taxon>Peronosporales</taxon>
        <taxon>Peronosporaceae</taxon>
        <taxon>Phytophthora</taxon>
    </lineage>
</organism>
<dbReference type="AlphaFoldDB" id="A0A2P4XDV6"/>
<reference evidence="1 2" key="1">
    <citation type="journal article" date="2017" name="Genome Biol. Evol.">
        <title>Phytophthora megakarya and P. palmivora, closely related causal agents of cacao black pod rot, underwent increases in genome sizes and gene numbers by different mechanisms.</title>
        <authorList>
            <person name="Ali S.S."/>
            <person name="Shao J."/>
            <person name="Lary D.J."/>
            <person name="Kronmiller B."/>
            <person name="Shen D."/>
            <person name="Strem M.D."/>
            <person name="Amoako-Attah I."/>
            <person name="Akrofi A.Y."/>
            <person name="Begoude B.A."/>
            <person name="Ten Hoopen G.M."/>
            <person name="Coulibaly K."/>
            <person name="Kebe B.I."/>
            <person name="Melnick R.L."/>
            <person name="Guiltinan M.J."/>
            <person name="Tyler B.M."/>
            <person name="Meinhardt L.W."/>
            <person name="Bailey B.A."/>
        </authorList>
    </citation>
    <scope>NUCLEOTIDE SEQUENCE [LARGE SCALE GENOMIC DNA]</scope>
    <source>
        <strain evidence="2">sbr112.9</strain>
    </source>
</reference>
<gene>
    <name evidence="1" type="ORF">PHPALM_20836</name>
</gene>
<protein>
    <submittedName>
        <fullName evidence="1">Uncharacterized protein</fullName>
    </submittedName>
</protein>
<comment type="caution">
    <text evidence="1">The sequence shown here is derived from an EMBL/GenBank/DDBJ whole genome shotgun (WGS) entry which is preliminary data.</text>
</comment>
<accession>A0A2P4XDV6</accession>
<dbReference type="EMBL" id="NCKW01011328">
    <property type="protein sequence ID" value="POM63727.1"/>
    <property type="molecule type" value="Genomic_DNA"/>
</dbReference>
<evidence type="ECO:0000313" key="1">
    <source>
        <dbReference type="EMBL" id="POM63727.1"/>
    </source>
</evidence>
<name>A0A2P4XDV6_9STRA</name>
<dbReference type="OrthoDB" id="121869at2759"/>
<proteinExistence type="predicted"/>
<dbReference type="PANTHER" id="PTHR40866:SF1">
    <property type="entry name" value="BED-TYPE DOMAIN-CONTAINING PROTEIN"/>
    <property type="match status" value="1"/>
</dbReference>
<dbReference type="PANTHER" id="PTHR40866">
    <property type="entry name" value="BED-TYPE DOMAIN-CONTAINING PROTEIN"/>
    <property type="match status" value="1"/>
</dbReference>
<keyword evidence="2" id="KW-1185">Reference proteome</keyword>
<evidence type="ECO:0000313" key="2">
    <source>
        <dbReference type="Proteomes" id="UP000237271"/>
    </source>
</evidence>